<dbReference type="SUPFAM" id="SSF48230">
    <property type="entry name" value="Chondroitin AC/alginate lyase"/>
    <property type="match status" value="1"/>
</dbReference>
<dbReference type="Gene3D" id="2.70.98.70">
    <property type="match status" value="1"/>
</dbReference>
<feature type="domain" description="Heparin-sulfate lyase N-terminal" evidence="6">
    <location>
        <begin position="143"/>
        <end position="287"/>
    </location>
</feature>
<dbReference type="InterPro" id="IPR012480">
    <property type="entry name" value="Hepar_II_III_C"/>
</dbReference>
<feature type="domain" description="Heparinase II/III-like C-terminal" evidence="5">
    <location>
        <begin position="312"/>
        <end position="480"/>
    </location>
</feature>
<dbReference type="EMBL" id="QKTW01000010">
    <property type="protein sequence ID" value="PZF73678.1"/>
    <property type="molecule type" value="Genomic_DNA"/>
</dbReference>
<dbReference type="Gene3D" id="1.50.10.100">
    <property type="entry name" value="Chondroitin AC/alginate lyase"/>
    <property type="match status" value="1"/>
</dbReference>
<dbReference type="InterPro" id="IPR008929">
    <property type="entry name" value="Chondroitin_lyas"/>
</dbReference>
<evidence type="ECO:0000313" key="7">
    <source>
        <dbReference type="EMBL" id="PZF73678.1"/>
    </source>
</evidence>
<comment type="caution">
    <text evidence="7">The sequence shown here is derived from an EMBL/GenBank/DDBJ whole genome shotgun (WGS) entry which is preliminary data.</text>
</comment>
<keyword evidence="4" id="KW-0456">Lyase</keyword>
<protein>
    <submittedName>
        <fullName evidence="7">Uncharacterized protein</fullName>
    </submittedName>
</protein>
<dbReference type="OrthoDB" id="7335480at2"/>
<dbReference type="Pfam" id="PF16889">
    <property type="entry name" value="Hepar_II_III_N"/>
    <property type="match status" value="1"/>
</dbReference>
<dbReference type="Proteomes" id="UP000248745">
    <property type="component" value="Unassembled WGS sequence"/>
</dbReference>
<evidence type="ECO:0000259" key="5">
    <source>
        <dbReference type="Pfam" id="PF07940"/>
    </source>
</evidence>
<sequence>MNLQRLYETIRHLKWQQVFYRFYYPLKRIFFRTNAISAAASAAASDFPEIKMPFIAVTGLFQPADNSFHFLNISHSFCETIDWDFNGNSRLWCYNLNYFEWLLDENISIQDRGATILDFLKTPAPQRQTAIEPYPVSLRSIHWILFSGKHGFKENSLLQELHQDIQRIAAFPEHHILANHLLENAFALFCGAHFFNEKKWFLKSKTLLSEQLKEQMLPDGGHFELSPMYHALLLYRLLICIGVSKDSKRFQDEALDTFLREKAAIMLGWLKAFSFANNRFALMNDAAENIAPDNIAIFRLAEFLNICSRETELKECGYRKIKGANWEMLLDIGNIQPDYQPGHAHADTFSFCLNIDNEPFIVDTGISSYANDQIRQVERSTAAHNTISAGEKNSSDVWSAFRTGRRAIVQILEESKNRLRAVHDGYKYLNFFHERNISWNEYKIEIKDEITKINKEKIYTLLHFHPSVVLNKVADNIYMANNTHIKLYGVKSINIEEYQFNNSFNERKLAKKLVGIADNSTTIVIELN</sequence>
<comment type="subcellular location">
    <subcellularLocation>
        <location evidence="1">Periplasm</location>
    </subcellularLocation>
</comment>
<keyword evidence="2" id="KW-0732">Signal</keyword>
<organism evidence="7 8">
    <name type="scientific">Taibaiella soli</name>
    <dbReference type="NCBI Taxonomy" id="1649169"/>
    <lineage>
        <taxon>Bacteria</taxon>
        <taxon>Pseudomonadati</taxon>
        <taxon>Bacteroidota</taxon>
        <taxon>Chitinophagia</taxon>
        <taxon>Chitinophagales</taxon>
        <taxon>Chitinophagaceae</taxon>
        <taxon>Taibaiella</taxon>
    </lineage>
</organism>
<dbReference type="AlphaFoldDB" id="A0A2W2B104"/>
<accession>A0A2W2B104</accession>
<evidence type="ECO:0000259" key="6">
    <source>
        <dbReference type="Pfam" id="PF16889"/>
    </source>
</evidence>
<dbReference type="InterPro" id="IPR031680">
    <property type="entry name" value="Hepar_II_III_N"/>
</dbReference>
<evidence type="ECO:0000256" key="2">
    <source>
        <dbReference type="ARBA" id="ARBA00022729"/>
    </source>
</evidence>
<name>A0A2W2B104_9BACT</name>
<evidence type="ECO:0000256" key="1">
    <source>
        <dbReference type="ARBA" id="ARBA00004418"/>
    </source>
</evidence>
<keyword evidence="8" id="KW-1185">Reference proteome</keyword>
<evidence type="ECO:0000256" key="4">
    <source>
        <dbReference type="ARBA" id="ARBA00023239"/>
    </source>
</evidence>
<dbReference type="GO" id="GO:0016829">
    <property type="term" value="F:lyase activity"/>
    <property type="evidence" value="ECO:0007669"/>
    <property type="project" value="UniProtKB-KW"/>
</dbReference>
<proteinExistence type="predicted"/>
<gene>
    <name evidence="7" type="ORF">DN068_06680</name>
</gene>
<dbReference type="Pfam" id="PF07940">
    <property type="entry name" value="Hepar_II_III_C"/>
    <property type="match status" value="1"/>
</dbReference>
<dbReference type="RefSeq" id="WP_110998128.1">
    <property type="nucleotide sequence ID" value="NZ_QKTW01000010.1"/>
</dbReference>
<dbReference type="PANTHER" id="PTHR39210">
    <property type="entry name" value="HEPARIN-SULFATE LYASE"/>
    <property type="match status" value="1"/>
</dbReference>
<evidence type="ECO:0000256" key="3">
    <source>
        <dbReference type="ARBA" id="ARBA00022764"/>
    </source>
</evidence>
<evidence type="ECO:0000313" key="8">
    <source>
        <dbReference type="Proteomes" id="UP000248745"/>
    </source>
</evidence>
<keyword evidence="3" id="KW-0574">Periplasm</keyword>
<reference evidence="7 8" key="1">
    <citation type="submission" date="2018-06" db="EMBL/GenBank/DDBJ databases">
        <title>Mucibacter soli gen. nov., sp. nov., a new member of the family Chitinophagaceae producing mucin.</title>
        <authorList>
            <person name="Kim M.-K."/>
            <person name="Park S."/>
            <person name="Kim T.-S."/>
            <person name="Joung Y."/>
            <person name="Han J.-H."/>
            <person name="Kim S.B."/>
        </authorList>
    </citation>
    <scope>NUCLEOTIDE SEQUENCE [LARGE SCALE GENOMIC DNA]</scope>
    <source>
        <strain evidence="7 8">R1-15</strain>
    </source>
</reference>
<dbReference type="PANTHER" id="PTHR39210:SF1">
    <property type="entry name" value="HEPARIN-SULFATE LYASE"/>
    <property type="match status" value="1"/>
</dbReference>
<dbReference type="GO" id="GO:0042597">
    <property type="term" value="C:periplasmic space"/>
    <property type="evidence" value="ECO:0007669"/>
    <property type="project" value="UniProtKB-SubCell"/>
</dbReference>